<dbReference type="InterPro" id="IPR001610">
    <property type="entry name" value="PAC"/>
</dbReference>
<dbReference type="CDD" id="cd00130">
    <property type="entry name" value="PAS"/>
    <property type="match status" value="1"/>
</dbReference>
<sequence>MKRVPQDSTRAVDVGAALGHVDRLLQSADLSGRDRNALQSVRDTLAAIEADAPASLPTYRELFNAMPDPVTVLDMDGVVLELNDAALRAFRQPRDEVIGRPIHELNPDLPRDHMGPVREAVNRGERYLTEVTNKRADGTRFPVEVHSARLDYDGHRYVVAVARDLTSRRSGELRYRELMELVDKGILIRDETDRVVHANAAAMRMFEVGDQPVDEAFRREHWLIINEDGRELEADELPAVLARTTGRVIGSTVLGYYHRVSRRLIWVSVTAVPQFAPDTDRVQQVMTLFSDVTALKRDSSLFDRAQALAHIGGWEWEPGQDRLYLTDEAQRILGREPAPRTMDELLGSLRESDRRELRDALDAALADTGELDVEVLATRGDGHSVWIRMIGESDTNQPLQARLTGTLQDVTERRQGEETLRVQSRTDPLTTLLNRDALLSELDVRLADPTQTGVAVLYVDLDRFKVVNDLLGHAAGDGLLASAAHRIQHAVGSEGLTARFGGDEFLIVCNTRDDPGRPQRLAQAIVDAFNPSFRLDDDDFNVTASVGIALASMPGTTAQALIQNADVAMFESKRRGRNGWQLFTQPMAEQQQHRLQLENKLRRATEKGEFRLVYQPQIDLTTGVLVGVEALIRWKNQTLGEIRPDRFIEHAEATGDIVGIGGWALREACRQMREWLDAGVSVPRVAVNVSYRQFLAEDLAGNVRAALEEHRLPGAALELEFTERVLIEDVPDTLRAFAALRELGVALSIDDFGEGYSALNYLRRLPIHGVKISKLFVEGVPENDSDVAVCRAVAGIAQSLGLDVVAEGVENERQRECLRQMGIATGQGYLFAPALQPDEIEARYGRLLTTR</sequence>
<keyword evidence="6" id="KW-1185">Reference proteome</keyword>
<dbReference type="InterPro" id="IPR001633">
    <property type="entry name" value="EAL_dom"/>
</dbReference>
<dbReference type="Proteomes" id="UP001589896">
    <property type="component" value="Unassembled WGS sequence"/>
</dbReference>
<dbReference type="SUPFAM" id="SSF141868">
    <property type="entry name" value="EAL domain-like"/>
    <property type="match status" value="1"/>
</dbReference>
<dbReference type="SMART" id="SM00052">
    <property type="entry name" value="EAL"/>
    <property type="match status" value="1"/>
</dbReference>
<proteinExistence type="predicted"/>
<dbReference type="SMART" id="SM00267">
    <property type="entry name" value="GGDEF"/>
    <property type="match status" value="1"/>
</dbReference>
<dbReference type="InterPro" id="IPR035965">
    <property type="entry name" value="PAS-like_dom_sf"/>
</dbReference>
<dbReference type="SMART" id="SM00086">
    <property type="entry name" value="PAC"/>
    <property type="match status" value="3"/>
</dbReference>
<dbReference type="InterPro" id="IPR043128">
    <property type="entry name" value="Rev_trsase/Diguanyl_cyclase"/>
</dbReference>
<dbReference type="SMART" id="SM00091">
    <property type="entry name" value="PAS"/>
    <property type="match status" value="2"/>
</dbReference>
<evidence type="ECO:0000313" key="5">
    <source>
        <dbReference type="EMBL" id="MFC0677883.1"/>
    </source>
</evidence>
<dbReference type="NCBIfam" id="TIGR00254">
    <property type="entry name" value="GGDEF"/>
    <property type="match status" value="1"/>
</dbReference>
<feature type="domain" description="PAC" evidence="2">
    <location>
        <begin position="371"/>
        <end position="422"/>
    </location>
</feature>
<dbReference type="Pfam" id="PF00563">
    <property type="entry name" value="EAL"/>
    <property type="match status" value="1"/>
</dbReference>
<dbReference type="Pfam" id="PF08448">
    <property type="entry name" value="PAS_4"/>
    <property type="match status" value="1"/>
</dbReference>
<evidence type="ECO:0000259" key="4">
    <source>
        <dbReference type="PROSITE" id="PS50887"/>
    </source>
</evidence>
<dbReference type="EMBL" id="JBHLTG010000001">
    <property type="protein sequence ID" value="MFC0677883.1"/>
    <property type="molecule type" value="Genomic_DNA"/>
</dbReference>
<dbReference type="RefSeq" id="WP_386666970.1">
    <property type="nucleotide sequence ID" value="NZ_JBHLTG010000001.1"/>
</dbReference>
<dbReference type="InterPro" id="IPR000700">
    <property type="entry name" value="PAS-assoc_C"/>
</dbReference>
<dbReference type="InterPro" id="IPR035919">
    <property type="entry name" value="EAL_sf"/>
</dbReference>
<feature type="domain" description="PAC" evidence="2">
    <location>
        <begin position="127"/>
        <end position="177"/>
    </location>
</feature>
<dbReference type="PROSITE" id="PS50113">
    <property type="entry name" value="PAC"/>
    <property type="match status" value="2"/>
</dbReference>
<organism evidence="5 6">
    <name type="scientific">Lysobacter korlensis</name>
    <dbReference type="NCBI Taxonomy" id="553636"/>
    <lineage>
        <taxon>Bacteria</taxon>
        <taxon>Pseudomonadati</taxon>
        <taxon>Pseudomonadota</taxon>
        <taxon>Gammaproteobacteria</taxon>
        <taxon>Lysobacterales</taxon>
        <taxon>Lysobacteraceae</taxon>
        <taxon>Lysobacter</taxon>
    </lineage>
</organism>
<dbReference type="NCBIfam" id="TIGR00229">
    <property type="entry name" value="sensory_box"/>
    <property type="match status" value="1"/>
</dbReference>
<dbReference type="Gene3D" id="3.30.450.20">
    <property type="entry name" value="PAS domain"/>
    <property type="match status" value="3"/>
</dbReference>
<dbReference type="PROSITE" id="PS50112">
    <property type="entry name" value="PAS"/>
    <property type="match status" value="1"/>
</dbReference>
<dbReference type="Pfam" id="PF00990">
    <property type="entry name" value="GGDEF"/>
    <property type="match status" value="1"/>
</dbReference>
<dbReference type="Gene3D" id="3.20.20.450">
    <property type="entry name" value="EAL domain"/>
    <property type="match status" value="1"/>
</dbReference>
<evidence type="ECO:0000313" key="6">
    <source>
        <dbReference type="Proteomes" id="UP001589896"/>
    </source>
</evidence>
<name>A0ABV6RLP3_9GAMM</name>
<evidence type="ECO:0000259" key="3">
    <source>
        <dbReference type="PROSITE" id="PS50883"/>
    </source>
</evidence>
<reference evidence="5 6" key="1">
    <citation type="submission" date="2024-09" db="EMBL/GenBank/DDBJ databases">
        <authorList>
            <person name="Sun Q."/>
            <person name="Mori K."/>
        </authorList>
    </citation>
    <scope>NUCLEOTIDE SEQUENCE [LARGE SCALE GENOMIC DNA]</scope>
    <source>
        <strain evidence="5 6">KCTC 23076</strain>
    </source>
</reference>
<dbReference type="InterPro" id="IPR000014">
    <property type="entry name" value="PAS"/>
</dbReference>
<dbReference type="InterPro" id="IPR013656">
    <property type="entry name" value="PAS_4"/>
</dbReference>
<dbReference type="CDD" id="cd01949">
    <property type="entry name" value="GGDEF"/>
    <property type="match status" value="1"/>
</dbReference>
<comment type="caution">
    <text evidence="5">The sequence shown here is derived from an EMBL/GenBank/DDBJ whole genome shotgun (WGS) entry which is preliminary data.</text>
</comment>
<evidence type="ECO:0000259" key="2">
    <source>
        <dbReference type="PROSITE" id="PS50113"/>
    </source>
</evidence>
<accession>A0ABV6RLP3</accession>
<evidence type="ECO:0000259" key="1">
    <source>
        <dbReference type="PROSITE" id="PS50112"/>
    </source>
</evidence>
<dbReference type="PROSITE" id="PS50883">
    <property type="entry name" value="EAL"/>
    <property type="match status" value="1"/>
</dbReference>
<dbReference type="CDD" id="cd01948">
    <property type="entry name" value="EAL"/>
    <property type="match status" value="1"/>
</dbReference>
<dbReference type="PANTHER" id="PTHR44757:SF2">
    <property type="entry name" value="BIOFILM ARCHITECTURE MAINTENANCE PROTEIN MBAA"/>
    <property type="match status" value="1"/>
</dbReference>
<protein>
    <submittedName>
        <fullName evidence="5">EAL domain-containing protein</fullName>
    </submittedName>
</protein>
<feature type="domain" description="EAL" evidence="3">
    <location>
        <begin position="594"/>
        <end position="848"/>
    </location>
</feature>
<dbReference type="Gene3D" id="3.30.70.270">
    <property type="match status" value="1"/>
</dbReference>
<gene>
    <name evidence="5" type="ORF">ACFFGH_08530</name>
</gene>
<dbReference type="InterPro" id="IPR052155">
    <property type="entry name" value="Biofilm_reg_signaling"/>
</dbReference>
<dbReference type="InterPro" id="IPR000160">
    <property type="entry name" value="GGDEF_dom"/>
</dbReference>
<dbReference type="InterPro" id="IPR029787">
    <property type="entry name" value="Nucleotide_cyclase"/>
</dbReference>
<dbReference type="PANTHER" id="PTHR44757">
    <property type="entry name" value="DIGUANYLATE CYCLASE DGCP"/>
    <property type="match status" value="1"/>
</dbReference>
<feature type="domain" description="PAS" evidence="1">
    <location>
        <begin position="55"/>
        <end position="124"/>
    </location>
</feature>
<feature type="domain" description="GGDEF" evidence="4">
    <location>
        <begin position="452"/>
        <end position="585"/>
    </location>
</feature>
<dbReference type="PROSITE" id="PS50887">
    <property type="entry name" value="GGDEF"/>
    <property type="match status" value="1"/>
</dbReference>
<dbReference type="Pfam" id="PF13188">
    <property type="entry name" value="PAS_8"/>
    <property type="match status" value="1"/>
</dbReference>
<dbReference type="SUPFAM" id="SSF55073">
    <property type="entry name" value="Nucleotide cyclase"/>
    <property type="match status" value="1"/>
</dbReference>
<dbReference type="SUPFAM" id="SSF55785">
    <property type="entry name" value="PYP-like sensor domain (PAS domain)"/>
    <property type="match status" value="3"/>
</dbReference>